<dbReference type="SUPFAM" id="SSF56801">
    <property type="entry name" value="Acetyl-CoA synthetase-like"/>
    <property type="match status" value="1"/>
</dbReference>
<protein>
    <submittedName>
        <fullName evidence="7">Fatty acyl-AMP ligase</fullName>
    </submittedName>
</protein>
<dbReference type="CDD" id="cd05931">
    <property type="entry name" value="FAAL"/>
    <property type="match status" value="1"/>
</dbReference>
<organism evidence="7 8">
    <name type="scientific">Amycolatopsis suaedae</name>
    <dbReference type="NCBI Taxonomy" id="2510978"/>
    <lineage>
        <taxon>Bacteria</taxon>
        <taxon>Bacillati</taxon>
        <taxon>Actinomycetota</taxon>
        <taxon>Actinomycetes</taxon>
        <taxon>Pseudonocardiales</taxon>
        <taxon>Pseudonocardiaceae</taxon>
        <taxon>Amycolatopsis</taxon>
    </lineage>
</organism>
<evidence type="ECO:0000256" key="3">
    <source>
        <dbReference type="ARBA" id="ARBA00022832"/>
    </source>
</evidence>
<evidence type="ECO:0000259" key="6">
    <source>
        <dbReference type="Pfam" id="PF23024"/>
    </source>
</evidence>
<proteinExistence type="inferred from homology"/>
<comment type="caution">
    <text evidence="7">The sequence shown here is derived from an EMBL/GenBank/DDBJ whole genome shotgun (WGS) entry which is preliminary data.</text>
</comment>
<dbReference type="GO" id="GO:0005886">
    <property type="term" value="C:plasma membrane"/>
    <property type="evidence" value="ECO:0007669"/>
    <property type="project" value="TreeGrafter"/>
</dbReference>
<dbReference type="InterPro" id="IPR040097">
    <property type="entry name" value="FAAL/FAAC"/>
</dbReference>
<evidence type="ECO:0000313" key="8">
    <source>
        <dbReference type="Proteomes" id="UP000292003"/>
    </source>
</evidence>
<dbReference type="PANTHER" id="PTHR22754">
    <property type="entry name" value="DISCO-INTERACTING PROTEIN 2 DIP2 -RELATED"/>
    <property type="match status" value="1"/>
</dbReference>
<dbReference type="Proteomes" id="UP000292003">
    <property type="component" value="Unassembled WGS sequence"/>
</dbReference>
<dbReference type="AlphaFoldDB" id="A0A4Q7JAJ8"/>
<evidence type="ECO:0000259" key="5">
    <source>
        <dbReference type="Pfam" id="PF00501"/>
    </source>
</evidence>
<dbReference type="GO" id="GO:0016874">
    <property type="term" value="F:ligase activity"/>
    <property type="evidence" value="ECO:0007669"/>
    <property type="project" value="UniProtKB-KW"/>
</dbReference>
<dbReference type="InterPro" id="IPR045851">
    <property type="entry name" value="AMP-bd_C_sf"/>
</dbReference>
<dbReference type="EMBL" id="SFCC01000004">
    <property type="protein sequence ID" value="RZQ64078.1"/>
    <property type="molecule type" value="Genomic_DNA"/>
</dbReference>
<dbReference type="Pfam" id="PF00501">
    <property type="entry name" value="AMP-binding"/>
    <property type="match status" value="1"/>
</dbReference>
<dbReference type="Gene3D" id="3.30.300.30">
    <property type="match status" value="1"/>
</dbReference>
<keyword evidence="2 7" id="KW-0436">Ligase</keyword>
<reference evidence="7 8" key="1">
    <citation type="submission" date="2019-02" db="EMBL/GenBank/DDBJ databases">
        <title>Draft genome sequence of Amycolatopsis sp. 8-3EHSu isolated from roots of Suaeda maritima.</title>
        <authorList>
            <person name="Duangmal K."/>
            <person name="Chantavorakit T."/>
        </authorList>
    </citation>
    <scope>NUCLEOTIDE SEQUENCE [LARGE SCALE GENOMIC DNA]</scope>
    <source>
        <strain evidence="7 8">8-3EHSu</strain>
    </source>
</reference>
<name>A0A4Q7JAJ8_9PSEU</name>
<evidence type="ECO:0000313" key="7">
    <source>
        <dbReference type="EMBL" id="RZQ64078.1"/>
    </source>
</evidence>
<evidence type="ECO:0000256" key="2">
    <source>
        <dbReference type="ARBA" id="ARBA00022598"/>
    </source>
</evidence>
<dbReference type="RefSeq" id="WP_130474796.1">
    <property type="nucleotide sequence ID" value="NZ_SFCC01000004.1"/>
</dbReference>
<dbReference type="GO" id="GO:0071766">
    <property type="term" value="P:Actinobacterium-type cell wall biogenesis"/>
    <property type="evidence" value="ECO:0007669"/>
    <property type="project" value="UniProtKB-ARBA"/>
</dbReference>
<dbReference type="InterPro" id="IPR025110">
    <property type="entry name" value="AMP-bd_C"/>
</dbReference>
<feature type="domain" description="AMP-dependent synthetase/ligase" evidence="5">
    <location>
        <begin position="45"/>
        <end position="418"/>
    </location>
</feature>
<dbReference type="GO" id="GO:0070566">
    <property type="term" value="F:adenylyltransferase activity"/>
    <property type="evidence" value="ECO:0007669"/>
    <property type="project" value="TreeGrafter"/>
</dbReference>
<keyword evidence="8" id="KW-1185">Reference proteome</keyword>
<keyword evidence="4" id="KW-0443">Lipid metabolism</keyword>
<keyword evidence="3" id="KW-0276">Fatty acid metabolism</keyword>
<dbReference type="FunFam" id="3.40.50.12780:FF:000013">
    <property type="entry name" value="Long-chain-fatty-acid--AMP ligase FadD32"/>
    <property type="match status" value="1"/>
</dbReference>
<evidence type="ECO:0000256" key="4">
    <source>
        <dbReference type="ARBA" id="ARBA00023098"/>
    </source>
</evidence>
<dbReference type="InterPro" id="IPR000873">
    <property type="entry name" value="AMP-dep_synth/lig_dom"/>
</dbReference>
<accession>A0A4Q7JAJ8</accession>
<dbReference type="OrthoDB" id="3671040at2"/>
<dbReference type="GO" id="GO:0006633">
    <property type="term" value="P:fatty acid biosynthetic process"/>
    <property type="evidence" value="ECO:0007669"/>
    <property type="project" value="TreeGrafter"/>
</dbReference>
<dbReference type="InterPro" id="IPR042099">
    <property type="entry name" value="ANL_N_sf"/>
</dbReference>
<evidence type="ECO:0000256" key="1">
    <source>
        <dbReference type="ARBA" id="ARBA00006432"/>
    </source>
</evidence>
<gene>
    <name evidence="7" type="ORF">EWH70_08755</name>
</gene>
<sequence>MTPRDPAQLVPADVLNTSLTELLDARPDCPDPAFTWQVHAGDSVTEHTLTWADLLRRVRSVAGRLEALTEPGDRVAVLSPQNLDYVVGFLAALYAGRVAVPLPAPQGRAQIERLTGALTDSAARVWLTSSGTVDAVRALVDADVPGPSGILEVDTVPSLARESRRAAAPVDGGDVAYLQYTSGSTRRPAGAMITHRAIAANCWQSAQAYDVDSATTFTGWLPFFHDMGLMLLIAMPVFTGGHSVFTAPLEFIRRPQRWLRSLQLPNALTAAPNFAYDLAVDVVRAGRTGRLDLSGVRATLNGSEPVRPATVRAFTEALRPFGFPPEAHRPCYGLAEATVYVSGTGRDGPVFAVFDRAALAAGRLLPAKADVGGVELVAAGRSHGQLVRVVDPESAAVVADGVVGEVWVWGPHVAAGYWNRPVETAATFDGRLAEPDPGLPATGWLRTGDLGARHDGLLYLTGRAKDLIIIDGRNHYPHDIEHTVADSHDVLRRDRVAVVAGRDADGETVVVVAERHGRPLDEQQTRDVTRAVRRAIATRHDVALGALHLVKPGALPRTSSGKIARSAVRDRWAGDAPAG</sequence>
<dbReference type="Pfam" id="PF23024">
    <property type="entry name" value="AMP-dom_DIP2-like"/>
    <property type="match status" value="1"/>
</dbReference>
<dbReference type="PANTHER" id="PTHR22754:SF32">
    <property type="entry name" value="DISCO-INTERACTING PROTEIN 2"/>
    <property type="match status" value="1"/>
</dbReference>
<feature type="domain" description="AMP-binding enzyme C-terminal" evidence="6">
    <location>
        <begin position="466"/>
        <end position="573"/>
    </location>
</feature>
<dbReference type="Gene3D" id="3.40.50.12780">
    <property type="entry name" value="N-terminal domain of ligase-like"/>
    <property type="match status" value="1"/>
</dbReference>
<comment type="similarity">
    <text evidence="1">Belongs to the ATP-dependent AMP-binding enzyme family.</text>
</comment>